<dbReference type="Gene3D" id="1.10.720.30">
    <property type="entry name" value="SAP domain"/>
    <property type="match status" value="1"/>
</dbReference>
<dbReference type="Proteomes" id="UP000198406">
    <property type="component" value="Unassembled WGS sequence"/>
</dbReference>
<dbReference type="GO" id="GO:0004812">
    <property type="term" value="F:aminoacyl-tRNA ligase activity"/>
    <property type="evidence" value="ECO:0007669"/>
    <property type="project" value="InterPro"/>
</dbReference>
<protein>
    <recommendedName>
        <fullName evidence="3">SAP domain-containing protein</fullName>
    </recommendedName>
</protein>
<evidence type="ECO:0000256" key="1">
    <source>
        <dbReference type="SAM" id="MobiDB-lite"/>
    </source>
</evidence>
<proteinExistence type="predicted"/>
<dbReference type="Pfam" id="PF02037">
    <property type="entry name" value="SAP"/>
    <property type="match status" value="1"/>
</dbReference>
<feature type="region of interest" description="Disordered" evidence="1">
    <location>
        <begin position="250"/>
        <end position="272"/>
    </location>
</feature>
<dbReference type="EMBL" id="BDSP01000117">
    <property type="protein sequence ID" value="GAX17486.1"/>
    <property type="molecule type" value="Genomic_DNA"/>
</dbReference>
<dbReference type="InterPro" id="IPR036361">
    <property type="entry name" value="SAP_dom_sf"/>
</dbReference>
<dbReference type="PROSITE" id="PS50800">
    <property type="entry name" value="SAP"/>
    <property type="match status" value="1"/>
</dbReference>
<comment type="caution">
    <text evidence="4">The sequence shown here is derived from an EMBL/GenBank/DDBJ whole genome shotgun (WGS) entry which is preliminary data.</text>
</comment>
<feature type="chain" id="PRO_5012306387" description="SAP domain-containing protein" evidence="2">
    <location>
        <begin position="22"/>
        <end position="482"/>
    </location>
</feature>
<sequence>MRFDHSVIIFLGASLLPHLDAFSFVKNRVAQHPKVASHIRVFSKDTDDYDDWYDDFDPSDFETPALSNGSRRRPHGYIRDTSEDNSNVNLDAVNALLQERADARSNWNFDVADKLKERLLREHGVRVLDREGIWRSGCSESGSGSKFGRRKQSRGRDPMMGRSDSRRSTPLRDFGPKGHDYRRVGARVENESEIDAALAERLQCKLNRNFRRADEIQFDLMTRGVFINDGTKEWRGDGKALDITTEIPSKNERATQQYAPSPARKYSQSPYSEYSEDLPRIEDLVAERSKAKAISDYRTADAIREELRLVHNVFINDRLLLWSVGGHFDPPQEWRRSSTSHEISDHDANEVKRMLQERTEARLVRNFKEADEIRENLRTKFNVLISDRSSEWWVEWPLSDESRSRASESDQYNLDVNEVLDSDGPSFANEYETAICEPSGNTADSSELQRLTVAALKEKLREAGLPVSGKKSELIARLTSSF</sequence>
<keyword evidence="5" id="KW-1185">Reference proteome</keyword>
<dbReference type="GO" id="GO:0005524">
    <property type="term" value="F:ATP binding"/>
    <property type="evidence" value="ECO:0007669"/>
    <property type="project" value="InterPro"/>
</dbReference>
<evidence type="ECO:0000259" key="3">
    <source>
        <dbReference type="PROSITE" id="PS50800"/>
    </source>
</evidence>
<dbReference type="Pfam" id="PF23493">
    <property type="entry name" value="CysS_C"/>
    <property type="match status" value="1"/>
</dbReference>
<dbReference type="SMART" id="SM00513">
    <property type="entry name" value="SAP"/>
    <property type="match status" value="1"/>
</dbReference>
<dbReference type="InterPro" id="IPR009080">
    <property type="entry name" value="tRNAsynth_Ia_anticodon-bd"/>
</dbReference>
<name>A0A1Z5JUE5_FISSO</name>
<dbReference type="SUPFAM" id="SSF47323">
    <property type="entry name" value="Anticodon-binding domain of a subclass of class I aminoacyl-tRNA synthetases"/>
    <property type="match status" value="3"/>
</dbReference>
<gene>
    <name evidence="4" type="ORF">FisN_5Hh138</name>
</gene>
<feature type="compositionally biased region" description="Basic and acidic residues" evidence="1">
    <location>
        <begin position="154"/>
        <end position="167"/>
    </location>
</feature>
<dbReference type="InterPro" id="IPR003034">
    <property type="entry name" value="SAP_dom"/>
</dbReference>
<organism evidence="4 5">
    <name type="scientific">Fistulifera solaris</name>
    <name type="common">Oleaginous diatom</name>
    <dbReference type="NCBI Taxonomy" id="1519565"/>
    <lineage>
        <taxon>Eukaryota</taxon>
        <taxon>Sar</taxon>
        <taxon>Stramenopiles</taxon>
        <taxon>Ochrophyta</taxon>
        <taxon>Bacillariophyta</taxon>
        <taxon>Bacillariophyceae</taxon>
        <taxon>Bacillariophycidae</taxon>
        <taxon>Naviculales</taxon>
        <taxon>Naviculaceae</taxon>
        <taxon>Fistulifera</taxon>
    </lineage>
</organism>
<dbReference type="GO" id="GO:0006418">
    <property type="term" value="P:tRNA aminoacylation for protein translation"/>
    <property type="evidence" value="ECO:0007669"/>
    <property type="project" value="InterPro"/>
</dbReference>
<dbReference type="OrthoDB" id="47021at2759"/>
<keyword evidence="2" id="KW-0732">Signal</keyword>
<evidence type="ECO:0000256" key="2">
    <source>
        <dbReference type="SAM" id="SignalP"/>
    </source>
</evidence>
<evidence type="ECO:0000313" key="4">
    <source>
        <dbReference type="EMBL" id="GAX17486.1"/>
    </source>
</evidence>
<dbReference type="Gene3D" id="1.20.120.1910">
    <property type="entry name" value="Cysteine-tRNA ligase, C-terminal anti-codon recognition domain"/>
    <property type="match status" value="3"/>
</dbReference>
<dbReference type="SUPFAM" id="SSF68906">
    <property type="entry name" value="SAP domain"/>
    <property type="match status" value="1"/>
</dbReference>
<evidence type="ECO:0000313" key="5">
    <source>
        <dbReference type="Proteomes" id="UP000198406"/>
    </source>
</evidence>
<feature type="region of interest" description="Disordered" evidence="1">
    <location>
        <begin position="63"/>
        <end position="84"/>
    </location>
</feature>
<feature type="region of interest" description="Disordered" evidence="1">
    <location>
        <begin position="138"/>
        <end position="180"/>
    </location>
</feature>
<accession>A0A1Z5JUE5</accession>
<reference evidence="4 5" key="1">
    <citation type="journal article" date="2015" name="Plant Cell">
        <title>Oil accumulation by the oleaginous diatom Fistulifera solaris as revealed by the genome and transcriptome.</title>
        <authorList>
            <person name="Tanaka T."/>
            <person name="Maeda Y."/>
            <person name="Veluchamy A."/>
            <person name="Tanaka M."/>
            <person name="Abida H."/>
            <person name="Marechal E."/>
            <person name="Bowler C."/>
            <person name="Muto M."/>
            <person name="Sunaga Y."/>
            <person name="Tanaka M."/>
            <person name="Yoshino T."/>
            <person name="Taniguchi T."/>
            <person name="Fukuda Y."/>
            <person name="Nemoto M."/>
            <person name="Matsumoto M."/>
            <person name="Wong P.S."/>
            <person name="Aburatani S."/>
            <person name="Fujibuchi W."/>
        </authorList>
    </citation>
    <scope>NUCLEOTIDE SEQUENCE [LARGE SCALE GENOMIC DNA]</scope>
    <source>
        <strain evidence="4 5">JPCC DA0580</strain>
    </source>
</reference>
<feature type="signal peptide" evidence="2">
    <location>
        <begin position="1"/>
        <end position="21"/>
    </location>
</feature>
<feature type="domain" description="SAP" evidence="3">
    <location>
        <begin position="448"/>
        <end position="482"/>
    </location>
</feature>
<dbReference type="InterPro" id="IPR056411">
    <property type="entry name" value="CysS_C"/>
</dbReference>
<dbReference type="InParanoid" id="A0A1Z5JUE5"/>
<dbReference type="AlphaFoldDB" id="A0A1Z5JUE5"/>